<reference evidence="3" key="1">
    <citation type="journal article" date="2017" name="Plant J.">
        <title>The pomegranate (Punica granatum L.) genome and the genomics of punicalagin biosynthesis.</title>
        <authorList>
            <person name="Qin G."/>
            <person name="Xu C."/>
            <person name="Ming R."/>
            <person name="Tang H."/>
            <person name="Guyot R."/>
            <person name="Kramer E.M."/>
            <person name="Hu Y."/>
            <person name="Yi X."/>
            <person name="Qi Y."/>
            <person name="Xu X."/>
            <person name="Gao Z."/>
            <person name="Pan H."/>
            <person name="Jian J."/>
            <person name="Tian Y."/>
            <person name="Yue Z."/>
            <person name="Xu Y."/>
        </authorList>
    </citation>
    <scope>NUCLEOTIDE SEQUENCE [LARGE SCALE GENOMIC DNA]</scope>
    <source>
        <strain evidence="3">cv. Dabenzi</strain>
    </source>
</reference>
<sequence>MNPHVFHNLCDLLRANCGIRNSSKGMTVEEMVDMFLMVVGHSTRFAVVAERFQHSKETVSRVIKLIVRGIHSLSPTYIRRRNVDV</sequence>
<dbReference type="InterPro" id="IPR058353">
    <property type="entry name" value="DUF8040"/>
</dbReference>
<gene>
    <name evidence="2" type="ORF">CDL15_Pgr010759</name>
</gene>
<protein>
    <recommendedName>
        <fullName evidence="1">DUF8040 domain-containing protein</fullName>
    </recommendedName>
</protein>
<accession>A0A218W6F8</accession>
<evidence type="ECO:0000313" key="2">
    <source>
        <dbReference type="EMBL" id="OWM67821.1"/>
    </source>
</evidence>
<feature type="domain" description="DUF8040" evidence="1">
    <location>
        <begin position="1"/>
        <end position="70"/>
    </location>
</feature>
<dbReference type="Pfam" id="PF26138">
    <property type="entry name" value="DUF8040"/>
    <property type="match status" value="1"/>
</dbReference>
<evidence type="ECO:0000259" key="1">
    <source>
        <dbReference type="Pfam" id="PF26138"/>
    </source>
</evidence>
<organism evidence="2 3">
    <name type="scientific">Punica granatum</name>
    <name type="common">Pomegranate</name>
    <dbReference type="NCBI Taxonomy" id="22663"/>
    <lineage>
        <taxon>Eukaryota</taxon>
        <taxon>Viridiplantae</taxon>
        <taxon>Streptophyta</taxon>
        <taxon>Embryophyta</taxon>
        <taxon>Tracheophyta</taxon>
        <taxon>Spermatophyta</taxon>
        <taxon>Magnoliopsida</taxon>
        <taxon>eudicotyledons</taxon>
        <taxon>Gunneridae</taxon>
        <taxon>Pentapetalae</taxon>
        <taxon>rosids</taxon>
        <taxon>malvids</taxon>
        <taxon>Myrtales</taxon>
        <taxon>Lythraceae</taxon>
        <taxon>Punica</taxon>
    </lineage>
</organism>
<dbReference type="AlphaFoldDB" id="A0A218W6F8"/>
<comment type="caution">
    <text evidence="2">The sequence shown here is derived from an EMBL/GenBank/DDBJ whole genome shotgun (WGS) entry which is preliminary data.</text>
</comment>
<evidence type="ECO:0000313" key="3">
    <source>
        <dbReference type="Proteomes" id="UP000197138"/>
    </source>
</evidence>
<name>A0A218W6F8_PUNGR</name>
<dbReference type="EMBL" id="MTKT01005370">
    <property type="protein sequence ID" value="OWM67821.1"/>
    <property type="molecule type" value="Genomic_DNA"/>
</dbReference>
<dbReference type="Proteomes" id="UP000197138">
    <property type="component" value="Unassembled WGS sequence"/>
</dbReference>
<proteinExistence type="predicted"/>